<evidence type="ECO:0000256" key="3">
    <source>
        <dbReference type="ARBA" id="ARBA00023002"/>
    </source>
</evidence>
<dbReference type="GO" id="GO:0006979">
    <property type="term" value="P:response to oxidative stress"/>
    <property type="evidence" value="ECO:0007669"/>
    <property type="project" value="InterPro"/>
</dbReference>
<dbReference type="GO" id="GO:0004601">
    <property type="term" value="F:peroxidase activity"/>
    <property type="evidence" value="ECO:0007669"/>
    <property type="project" value="UniProtKB-KW"/>
</dbReference>
<dbReference type="Gene3D" id="3.40.30.10">
    <property type="entry name" value="Glutaredoxin"/>
    <property type="match status" value="1"/>
</dbReference>
<dbReference type="PROSITE" id="PS51355">
    <property type="entry name" value="GLUTATHIONE_PEROXID_3"/>
    <property type="match status" value="1"/>
</dbReference>
<gene>
    <name evidence="4" type="ORF">SSUR61_1236</name>
</gene>
<dbReference type="InterPro" id="IPR000889">
    <property type="entry name" value="Glutathione_peroxidase"/>
</dbReference>
<dbReference type="EMBL" id="AEYY01000038">
    <property type="protein sequence ID" value="EHC02863.1"/>
    <property type="molecule type" value="Genomic_DNA"/>
</dbReference>
<accession>A0AA87F8A7</accession>
<name>A0AA87F8A7_STRSU</name>
<evidence type="ECO:0000313" key="4">
    <source>
        <dbReference type="EMBL" id="EHC02863.1"/>
    </source>
</evidence>
<dbReference type="SUPFAM" id="SSF52833">
    <property type="entry name" value="Thioredoxin-like"/>
    <property type="match status" value="1"/>
</dbReference>
<protein>
    <submittedName>
        <fullName evidence="4">Glutathione peroxidase</fullName>
    </submittedName>
</protein>
<organism evidence="4 5">
    <name type="scientific">Streptococcus suis R61</name>
    <dbReference type="NCBI Taxonomy" id="996306"/>
    <lineage>
        <taxon>Bacteria</taxon>
        <taxon>Bacillati</taxon>
        <taxon>Bacillota</taxon>
        <taxon>Bacilli</taxon>
        <taxon>Lactobacillales</taxon>
        <taxon>Streptococcaceae</taxon>
        <taxon>Streptococcus</taxon>
    </lineage>
</organism>
<dbReference type="InterPro" id="IPR036249">
    <property type="entry name" value="Thioredoxin-like_sf"/>
</dbReference>
<dbReference type="AlphaFoldDB" id="A0AA87F8A7"/>
<evidence type="ECO:0000313" key="5">
    <source>
        <dbReference type="Proteomes" id="UP000004014"/>
    </source>
</evidence>
<sequence length="54" mass="6149">MSIYDFTVQKQDGTDQSMAEYQGQVLLIVNTAPGCGLAPQYKELQGEWERTRPR</sequence>
<keyword evidence="3" id="KW-0560">Oxidoreductase</keyword>
<evidence type="ECO:0000256" key="1">
    <source>
        <dbReference type="ARBA" id="ARBA00006926"/>
    </source>
</evidence>
<dbReference type="Pfam" id="PF00255">
    <property type="entry name" value="GSHPx"/>
    <property type="match status" value="1"/>
</dbReference>
<comment type="caution">
    <text evidence="4">The sequence shown here is derived from an EMBL/GenBank/DDBJ whole genome shotgun (WGS) entry which is preliminary data.</text>
</comment>
<dbReference type="Proteomes" id="UP000004014">
    <property type="component" value="Unassembled WGS sequence"/>
</dbReference>
<keyword evidence="2 4" id="KW-0575">Peroxidase</keyword>
<proteinExistence type="inferred from homology"/>
<comment type="similarity">
    <text evidence="1">Belongs to the glutathione peroxidase family.</text>
</comment>
<evidence type="ECO:0000256" key="2">
    <source>
        <dbReference type="ARBA" id="ARBA00022559"/>
    </source>
</evidence>
<reference evidence="4 5" key="1">
    <citation type="submission" date="2011-03" db="EMBL/GenBank/DDBJ databases">
        <title>Deep-sequencing identification of multiple resistance mechanism for the high antibiotic-resistance strain Streptococcus suis R61.</title>
        <authorList>
            <person name="Hu P."/>
            <person name="Yang M."/>
            <person name="Jin M."/>
            <person name="Xiao J."/>
        </authorList>
    </citation>
    <scope>NUCLEOTIDE SEQUENCE [LARGE SCALE GENOMIC DNA]</scope>
    <source>
        <strain evidence="4 5">R61</strain>
    </source>
</reference>